<comment type="similarity">
    <text evidence="2">Belongs to the glutamate-gated ion channel (TC 1.A.10.1) family.</text>
</comment>
<feature type="transmembrane region" description="Helical" evidence="9">
    <location>
        <begin position="256"/>
        <end position="277"/>
    </location>
</feature>
<dbReference type="InterPro" id="IPR052192">
    <property type="entry name" value="Insect_Ionotropic_Sensory_Rcpt"/>
</dbReference>
<dbReference type="Pfam" id="PF00060">
    <property type="entry name" value="Lig_chan"/>
    <property type="match status" value="1"/>
</dbReference>
<keyword evidence="12" id="KW-1185">Reference proteome</keyword>
<keyword evidence="4 9" id="KW-0812">Transmembrane</keyword>
<evidence type="ECO:0000259" key="10">
    <source>
        <dbReference type="Pfam" id="PF00060"/>
    </source>
</evidence>
<evidence type="ECO:0000256" key="7">
    <source>
        <dbReference type="ARBA" id="ARBA00023170"/>
    </source>
</evidence>
<feature type="domain" description="Ionotropic glutamate receptor C-terminal" evidence="10">
    <location>
        <begin position="2"/>
        <end position="264"/>
    </location>
</feature>
<keyword evidence="8" id="KW-0325">Glycoprotein</keyword>
<organism evidence="11 12">
    <name type="scientific">Meganyctiphanes norvegica</name>
    <name type="common">Northern krill</name>
    <name type="synonym">Thysanopoda norvegica</name>
    <dbReference type="NCBI Taxonomy" id="48144"/>
    <lineage>
        <taxon>Eukaryota</taxon>
        <taxon>Metazoa</taxon>
        <taxon>Ecdysozoa</taxon>
        <taxon>Arthropoda</taxon>
        <taxon>Crustacea</taxon>
        <taxon>Multicrustacea</taxon>
        <taxon>Malacostraca</taxon>
        <taxon>Eumalacostraca</taxon>
        <taxon>Eucarida</taxon>
        <taxon>Euphausiacea</taxon>
        <taxon>Euphausiidae</taxon>
        <taxon>Meganyctiphanes</taxon>
    </lineage>
</organism>
<dbReference type="Proteomes" id="UP001497623">
    <property type="component" value="Unassembled WGS sequence"/>
</dbReference>
<keyword evidence="6 9" id="KW-0472">Membrane</keyword>
<dbReference type="EMBL" id="CAXKWB010030294">
    <property type="protein sequence ID" value="CAL4137294.1"/>
    <property type="molecule type" value="Genomic_DNA"/>
</dbReference>
<name>A0AAV2RTQ3_MEGNR</name>
<evidence type="ECO:0000313" key="12">
    <source>
        <dbReference type="Proteomes" id="UP001497623"/>
    </source>
</evidence>
<feature type="transmembrane region" description="Helical" evidence="9">
    <location>
        <begin position="6"/>
        <end position="26"/>
    </location>
</feature>
<dbReference type="GO" id="GO:0005886">
    <property type="term" value="C:plasma membrane"/>
    <property type="evidence" value="ECO:0007669"/>
    <property type="project" value="UniProtKB-SubCell"/>
</dbReference>
<feature type="non-terminal residue" evidence="11">
    <location>
        <position position="1"/>
    </location>
</feature>
<dbReference type="Gene3D" id="1.10.287.70">
    <property type="match status" value="1"/>
</dbReference>
<reference evidence="11 12" key="1">
    <citation type="submission" date="2024-05" db="EMBL/GenBank/DDBJ databases">
        <authorList>
            <person name="Wallberg A."/>
        </authorList>
    </citation>
    <scope>NUCLEOTIDE SEQUENCE [LARGE SCALE GENOMIC DNA]</scope>
</reference>
<comment type="caution">
    <text evidence="11">The sequence shown here is derived from an EMBL/GenBank/DDBJ whole genome shotgun (WGS) entry which is preliminary data.</text>
</comment>
<gene>
    <name evidence="11" type="ORF">MNOR_LOCUS28031</name>
</gene>
<evidence type="ECO:0000256" key="5">
    <source>
        <dbReference type="ARBA" id="ARBA00022989"/>
    </source>
</evidence>
<keyword evidence="7" id="KW-0675">Receptor</keyword>
<protein>
    <recommendedName>
        <fullName evidence="10">Ionotropic glutamate receptor C-terminal domain-containing protein</fullName>
    </recommendedName>
</protein>
<evidence type="ECO:0000313" key="11">
    <source>
        <dbReference type="EMBL" id="CAL4137294.1"/>
    </source>
</evidence>
<dbReference type="PANTHER" id="PTHR42643:SF24">
    <property type="entry name" value="IONOTROPIC RECEPTOR 60A"/>
    <property type="match status" value="1"/>
</dbReference>
<evidence type="ECO:0000256" key="9">
    <source>
        <dbReference type="SAM" id="Phobius"/>
    </source>
</evidence>
<feature type="transmembrane region" description="Helical" evidence="9">
    <location>
        <begin position="61"/>
        <end position="86"/>
    </location>
</feature>
<keyword evidence="3" id="KW-1003">Cell membrane</keyword>
<dbReference type="GO" id="GO:0050906">
    <property type="term" value="P:detection of stimulus involved in sensory perception"/>
    <property type="evidence" value="ECO:0007669"/>
    <property type="project" value="UniProtKB-ARBA"/>
</dbReference>
<proteinExistence type="inferred from homology"/>
<evidence type="ECO:0000256" key="6">
    <source>
        <dbReference type="ARBA" id="ARBA00023136"/>
    </source>
</evidence>
<dbReference type="PANTHER" id="PTHR42643">
    <property type="entry name" value="IONOTROPIC RECEPTOR 20A-RELATED"/>
    <property type="match status" value="1"/>
</dbReference>
<evidence type="ECO:0000256" key="3">
    <source>
        <dbReference type="ARBA" id="ARBA00022475"/>
    </source>
</evidence>
<dbReference type="InterPro" id="IPR001320">
    <property type="entry name" value="Iontro_rcpt_C"/>
</dbReference>
<evidence type="ECO:0000256" key="4">
    <source>
        <dbReference type="ARBA" id="ARBA00022692"/>
    </source>
</evidence>
<dbReference type="AlphaFoldDB" id="A0AAV2RTQ3"/>
<keyword evidence="5 9" id="KW-1133">Transmembrane helix</keyword>
<evidence type="ECO:0000256" key="1">
    <source>
        <dbReference type="ARBA" id="ARBA00004651"/>
    </source>
</evidence>
<sequence>LTAISTVVLGFLIWLVTKAVYLLTGARPMTLNDSMFLTWGTLFEDIPPRHKQPQNMSAQVLIGWWLLFCLILTNTYRAALLGILAIPKLDEPMDSLEKLAANKGTWTFGMERWWGSAWEWLKNTEMHHEVYERLMMLDKEDHYKIMEEGKHALITSPFSLGNHHWHVADTMQFEWKFCWGFRKGAPFLRTIDMIMQRLIETGHIKFWINDVLRLTLREERMAWSEEKKRKEKDYILNYEKENSGQIILRVSHLEGAFYLLFMGVGFACLVLIGEIIYDNIQKKSSKEMVEDFITPEEILNG</sequence>
<dbReference type="GO" id="GO:0015276">
    <property type="term" value="F:ligand-gated monoatomic ion channel activity"/>
    <property type="evidence" value="ECO:0007669"/>
    <property type="project" value="InterPro"/>
</dbReference>
<evidence type="ECO:0000256" key="8">
    <source>
        <dbReference type="ARBA" id="ARBA00023180"/>
    </source>
</evidence>
<comment type="subcellular location">
    <subcellularLocation>
        <location evidence="1">Cell membrane</location>
        <topology evidence="1">Multi-pass membrane protein</topology>
    </subcellularLocation>
</comment>
<evidence type="ECO:0000256" key="2">
    <source>
        <dbReference type="ARBA" id="ARBA00008685"/>
    </source>
</evidence>
<accession>A0AAV2RTQ3</accession>